<dbReference type="AlphaFoldDB" id="A0A328PW31"/>
<keyword evidence="4" id="KW-0548">Nucleotidyltransferase</keyword>
<dbReference type="InterPro" id="IPR013264">
    <property type="entry name" value="DNAG_N"/>
</dbReference>
<dbReference type="InterPro" id="IPR036977">
    <property type="entry name" value="DNA_primase_Znf_CHC2"/>
</dbReference>
<dbReference type="EMBL" id="QKVO01000001">
    <property type="protein sequence ID" value="RAO95339.1"/>
    <property type="molecule type" value="Genomic_DNA"/>
</dbReference>
<dbReference type="Gene3D" id="3.90.580.10">
    <property type="entry name" value="Zinc finger, CHC2-type domain"/>
    <property type="match status" value="1"/>
</dbReference>
<evidence type="ECO:0000256" key="3">
    <source>
        <dbReference type="ARBA" id="ARBA00022679"/>
    </source>
</evidence>
<evidence type="ECO:0000256" key="2">
    <source>
        <dbReference type="ARBA" id="ARBA00022515"/>
    </source>
</evidence>
<keyword evidence="8" id="KW-0862">Zinc</keyword>
<keyword evidence="2" id="KW-0639">Primosome</keyword>
<dbReference type="PANTHER" id="PTHR30313">
    <property type="entry name" value="DNA PRIMASE"/>
    <property type="match status" value="1"/>
</dbReference>
<keyword evidence="3" id="KW-0808">Transferase</keyword>
<organism evidence="12 13">
    <name type="scientific">Mycoplasma wenyonii</name>
    <dbReference type="NCBI Taxonomy" id="65123"/>
    <lineage>
        <taxon>Bacteria</taxon>
        <taxon>Bacillati</taxon>
        <taxon>Mycoplasmatota</taxon>
        <taxon>Mollicutes</taxon>
        <taxon>Mycoplasmataceae</taxon>
        <taxon>Mycoplasma</taxon>
    </lineage>
</organism>
<dbReference type="InterPro" id="IPR002694">
    <property type="entry name" value="Znf_CHC2"/>
</dbReference>
<evidence type="ECO:0000259" key="11">
    <source>
        <dbReference type="SMART" id="SM00493"/>
    </source>
</evidence>
<accession>A0A328PW31</accession>
<dbReference type="GO" id="GO:1990077">
    <property type="term" value="C:primosome complex"/>
    <property type="evidence" value="ECO:0007669"/>
    <property type="project" value="UniProtKB-KW"/>
</dbReference>
<keyword evidence="6" id="KW-0479">Metal-binding</keyword>
<dbReference type="PANTHER" id="PTHR30313:SF2">
    <property type="entry name" value="DNA PRIMASE"/>
    <property type="match status" value="1"/>
</dbReference>
<evidence type="ECO:0000256" key="8">
    <source>
        <dbReference type="ARBA" id="ARBA00022833"/>
    </source>
</evidence>
<dbReference type="SUPFAM" id="SSF56731">
    <property type="entry name" value="DNA primase core"/>
    <property type="match status" value="1"/>
</dbReference>
<keyword evidence="5" id="KW-0235">DNA replication</keyword>
<dbReference type="InterPro" id="IPR037068">
    <property type="entry name" value="DNA_primase_core_N_sf"/>
</dbReference>
<dbReference type="GO" id="GO:0008270">
    <property type="term" value="F:zinc ion binding"/>
    <property type="evidence" value="ECO:0007669"/>
    <property type="project" value="UniProtKB-KW"/>
</dbReference>
<dbReference type="GO" id="GO:0006269">
    <property type="term" value="P:DNA replication, synthesis of primer"/>
    <property type="evidence" value="ECO:0007669"/>
    <property type="project" value="UniProtKB-KW"/>
</dbReference>
<gene>
    <name evidence="12" type="ORF">DNK47_00620</name>
</gene>
<dbReference type="CDD" id="cd03364">
    <property type="entry name" value="TOPRIM_DnaG_primases"/>
    <property type="match status" value="1"/>
</dbReference>
<dbReference type="InterPro" id="IPR034151">
    <property type="entry name" value="TOPRIM_DnaG_bac"/>
</dbReference>
<keyword evidence="1" id="KW-0240">DNA-directed RNA polymerase</keyword>
<evidence type="ECO:0000256" key="6">
    <source>
        <dbReference type="ARBA" id="ARBA00022723"/>
    </source>
</evidence>
<dbReference type="GO" id="GO:0003677">
    <property type="term" value="F:DNA binding"/>
    <property type="evidence" value="ECO:0007669"/>
    <property type="project" value="InterPro"/>
</dbReference>
<sequence>MERNKLNIKEVIGSYLTLEKRGRNYWALCPFHEDNKPSLSISEEKNIFKCFSCGISGDAVSFIMRKDKMNSQDALIHAHKLLKLPIENVFDARTSREYQFKQKLIKFNNFVSEFFVKHLFSAEGKPALDYLTQERRLTLNLIKQAKIGYAPKGQVLLQALEKIKKSSEEYQFIEPEFLLKTGIFSPESRKNKDTLIALFQERITIPIFSILGELIGFSSRALPTSKSEIKYLHSKETLLFKKVHLLYNLPALTNVSREPIYLFEGFFDLFALSLLKPHYKALALMGRELSADTLDLLKKQEVKKIVLVLDTDKSGISAAMKIIQQLLKVGIEPYSLNLDFKGAKDFSELYCSNPAIELTEPIYFVDWIKCSWKKYINNSSPETELLSLNQIVNTLLIALFIGEPNYSFRLQPNLEAQFTIDSLNAIFKLYELIELSKKEKEVISAKQNSYLEAINLYFLSPNKREVPKRMELSRRQQEQPKNIISNFSSILALWSNVLKSKSNQEIIQKKLTDWKSQSLEDYSELFQWILLPEERLFLNQLQDNLSTTECEDTSTKSSKSQQSSFSKLWDFFELYYSLIHSLLEKSEKYLQTDSLTEWPIKLDWLKKIETDREELKHKSSNIFNRLLELEKS</sequence>
<evidence type="ECO:0000256" key="7">
    <source>
        <dbReference type="ARBA" id="ARBA00022771"/>
    </source>
</evidence>
<keyword evidence="13" id="KW-1185">Reference proteome</keyword>
<dbReference type="SMART" id="SM00493">
    <property type="entry name" value="TOPRIM"/>
    <property type="match status" value="1"/>
</dbReference>
<evidence type="ECO:0000313" key="12">
    <source>
        <dbReference type="EMBL" id="RAO95339.1"/>
    </source>
</evidence>
<dbReference type="Gene3D" id="3.90.980.10">
    <property type="entry name" value="DNA primase, catalytic core, N-terminal domain"/>
    <property type="match status" value="1"/>
</dbReference>
<dbReference type="RefSeq" id="WP_112665000.1">
    <property type="nucleotide sequence ID" value="NZ_QKVO01000001.1"/>
</dbReference>
<dbReference type="SUPFAM" id="SSF57783">
    <property type="entry name" value="Zinc beta-ribbon"/>
    <property type="match status" value="1"/>
</dbReference>
<dbReference type="SMART" id="SM00400">
    <property type="entry name" value="ZnF_CHCC"/>
    <property type="match status" value="1"/>
</dbReference>
<evidence type="ECO:0000256" key="1">
    <source>
        <dbReference type="ARBA" id="ARBA00022478"/>
    </source>
</evidence>
<evidence type="ECO:0000313" key="13">
    <source>
        <dbReference type="Proteomes" id="UP000249762"/>
    </source>
</evidence>
<dbReference type="Proteomes" id="UP000249762">
    <property type="component" value="Unassembled WGS sequence"/>
</dbReference>
<dbReference type="InterPro" id="IPR050219">
    <property type="entry name" value="DnaG_primase"/>
</dbReference>
<dbReference type="Pfam" id="PF08275">
    <property type="entry name" value="DNAG_N"/>
    <property type="match status" value="1"/>
</dbReference>
<reference evidence="13" key="1">
    <citation type="submission" date="2018-06" db="EMBL/GenBank/DDBJ databases">
        <authorList>
            <person name="Martinez Ocampo F."/>
            <person name="Quiroz Castaneda R.E."/>
            <person name="Rojas Lopez X."/>
        </authorList>
    </citation>
    <scope>NUCLEOTIDE SEQUENCE [LARGE SCALE GENOMIC DNA]</scope>
    <source>
        <strain evidence="13">INIFAP02</strain>
    </source>
</reference>
<evidence type="ECO:0000256" key="4">
    <source>
        <dbReference type="ARBA" id="ARBA00022695"/>
    </source>
</evidence>
<dbReference type="Gene3D" id="3.40.1360.10">
    <property type="match status" value="1"/>
</dbReference>
<comment type="caution">
    <text evidence="12">The sequence shown here is derived from an EMBL/GenBank/DDBJ whole genome shotgun (WGS) entry which is preliminary data.</text>
</comment>
<dbReference type="GO" id="GO:0000428">
    <property type="term" value="C:DNA-directed RNA polymerase complex"/>
    <property type="evidence" value="ECO:0007669"/>
    <property type="project" value="UniProtKB-KW"/>
</dbReference>
<name>A0A328PW31_9MOLU</name>
<feature type="domain" description="Toprim" evidence="11">
    <location>
        <begin position="258"/>
        <end position="331"/>
    </location>
</feature>
<proteinExistence type="predicted"/>
<evidence type="ECO:0000256" key="5">
    <source>
        <dbReference type="ARBA" id="ARBA00022705"/>
    </source>
</evidence>
<dbReference type="GO" id="GO:0005737">
    <property type="term" value="C:cytoplasm"/>
    <property type="evidence" value="ECO:0007669"/>
    <property type="project" value="TreeGrafter"/>
</dbReference>
<feature type="domain" description="Zinc finger CHC2-type" evidence="10">
    <location>
        <begin position="25"/>
        <end position="79"/>
    </location>
</feature>
<dbReference type="GO" id="GO:0003899">
    <property type="term" value="F:DNA-directed RNA polymerase activity"/>
    <property type="evidence" value="ECO:0007669"/>
    <property type="project" value="InterPro"/>
</dbReference>
<dbReference type="InterPro" id="IPR006171">
    <property type="entry name" value="TOPRIM_dom"/>
</dbReference>
<dbReference type="Pfam" id="PF01807">
    <property type="entry name" value="Zn_ribbon_DnaG"/>
    <property type="match status" value="1"/>
</dbReference>
<keyword evidence="7" id="KW-0863">Zinc-finger</keyword>
<dbReference type="Pfam" id="PF13155">
    <property type="entry name" value="Toprim_2"/>
    <property type="match status" value="1"/>
</dbReference>
<keyword evidence="9" id="KW-0804">Transcription</keyword>
<evidence type="ECO:0000256" key="9">
    <source>
        <dbReference type="ARBA" id="ARBA00023163"/>
    </source>
</evidence>
<dbReference type="OrthoDB" id="9803773at2"/>
<evidence type="ECO:0000259" key="10">
    <source>
        <dbReference type="SMART" id="SM00400"/>
    </source>
</evidence>
<protein>
    <submittedName>
        <fullName evidence="12">DNA primase</fullName>
    </submittedName>
</protein>